<reference evidence="2" key="1">
    <citation type="submission" date="2013-07" db="EMBL/GenBank/DDBJ databases">
        <title>Sub-species coevolution in mutualistic symbiosis.</title>
        <authorList>
            <person name="Murfin K."/>
            <person name="Klassen J."/>
            <person name="Lee M."/>
            <person name="Forst S."/>
            <person name="Stock P."/>
            <person name="Goodrich-Blair H."/>
        </authorList>
    </citation>
    <scope>NUCLEOTIDE SEQUENCE [LARGE SCALE GENOMIC DNA]</scope>
    <source>
        <strain evidence="2">Puntauvense</strain>
    </source>
</reference>
<keyword evidence="1" id="KW-0472">Membrane</keyword>
<dbReference type="Proteomes" id="UP000028511">
    <property type="component" value="Unassembled WGS sequence"/>
</dbReference>
<sequence length="38" mass="4265">MLIKLKIEGKNRNSLNLRILLGCYSASLFIAVMGVEKK</sequence>
<comment type="caution">
    <text evidence="2">The sequence shown here is derived from an EMBL/GenBank/DDBJ whole genome shotgun (WGS) entry which is preliminary data.</text>
</comment>
<accession>A0A077NEW0</accession>
<proteinExistence type="predicted"/>
<evidence type="ECO:0000256" key="1">
    <source>
        <dbReference type="SAM" id="Phobius"/>
    </source>
</evidence>
<name>A0A077NEW0_XENBV</name>
<feature type="transmembrane region" description="Helical" evidence="1">
    <location>
        <begin position="15"/>
        <end position="35"/>
    </location>
</feature>
<dbReference type="AlphaFoldDB" id="A0A077NEW0"/>
<evidence type="ECO:0000313" key="2">
    <source>
        <dbReference type="EMBL" id="CDG97384.1"/>
    </source>
</evidence>
<dbReference type="EMBL" id="CBSW010000178">
    <property type="protein sequence ID" value="CDG97384.1"/>
    <property type="molecule type" value="Genomic_DNA"/>
</dbReference>
<organism evidence="2 3">
    <name type="scientific">Xenorhabdus bovienii str. puntauvense</name>
    <dbReference type="NCBI Taxonomy" id="1398201"/>
    <lineage>
        <taxon>Bacteria</taxon>
        <taxon>Pseudomonadati</taxon>
        <taxon>Pseudomonadota</taxon>
        <taxon>Gammaproteobacteria</taxon>
        <taxon>Enterobacterales</taxon>
        <taxon>Morganellaceae</taxon>
        <taxon>Xenorhabdus</taxon>
    </lineage>
</organism>
<evidence type="ECO:0000313" key="3">
    <source>
        <dbReference type="Proteomes" id="UP000028511"/>
    </source>
</evidence>
<protein>
    <submittedName>
        <fullName evidence="2">Uncharacterized protein</fullName>
    </submittedName>
</protein>
<dbReference type="HOGENOM" id="CLU_3334966_0_0_6"/>
<keyword evidence="1" id="KW-1133">Transmembrane helix</keyword>
<keyword evidence="1" id="KW-0812">Transmembrane</keyword>
<gene>
    <name evidence="2" type="ORF">XBP1_2590009</name>
</gene>